<proteinExistence type="predicted"/>
<protein>
    <submittedName>
        <fullName evidence="1">Uncharacterized protein</fullName>
    </submittedName>
</protein>
<dbReference type="Proteomes" id="UP000287394">
    <property type="component" value="Chromosome"/>
</dbReference>
<dbReference type="RefSeq" id="WP_119322964.1">
    <property type="nucleotide sequence ID" value="NZ_AP025739.1"/>
</dbReference>
<dbReference type="GO" id="GO:0020037">
    <property type="term" value="F:heme binding"/>
    <property type="evidence" value="ECO:0007669"/>
    <property type="project" value="InterPro"/>
</dbReference>
<keyword evidence="2" id="KW-1185">Reference proteome</keyword>
<organism evidence="1 2">
    <name type="scientific">Capsulimonas corticalis</name>
    <dbReference type="NCBI Taxonomy" id="2219043"/>
    <lineage>
        <taxon>Bacteria</taxon>
        <taxon>Bacillati</taxon>
        <taxon>Armatimonadota</taxon>
        <taxon>Armatimonadia</taxon>
        <taxon>Capsulimonadales</taxon>
        <taxon>Capsulimonadaceae</taxon>
        <taxon>Capsulimonas</taxon>
    </lineage>
</organism>
<dbReference type="KEGG" id="ccot:CCAX7_57600"/>
<dbReference type="InterPro" id="IPR009056">
    <property type="entry name" value="Cyt_c-like_dom"/>
</dbReference>
<name>A0A402D0C1_9BACT</name>
<dbReference type="GO" id="GO:0009055">
    <property type="term" value="F:electron transfer activity"/>
    <property type="evidence" value="ECO:0007669"/>
    <property type="project" value="InterPro"/>
</dbReference>
<dbReference type="PROSITE" id="PS51007">
    <property type="entry name" value="CYTC"/>
    <property type="match status" value="1"/>
</dbReference>
<reference evidence="1 2" key="1">
    <citation type="journal article" date="2019" name="Int. J. Syst. Evol. Microbiol.">
        <title>Capsulimonas corticalis gen. nov., sp. nov., an aerobic capsulated bacterium, of a novel bacterial order, Capsulimonadales ord. nov., of the class Armatimonadia of the phylum Armatimonadetes.</title>
        <authorList>
            <person name="Li J."/>
            <person name="Kudo C."/>
            <person name="Tonouchi A."/>
        </authorList>
    </citation>
    <scope>NUCLEOTIDE SEQUENCE [LARGE SCALE GENOMIC DNA]</scope>
    <source>
        <strain evidence="1 2">AX-7</strain>
    </source>
</reference>
<dbReference type="Gene3D" id="1.10.760.10">
    <property type="entry name" value="Cytochrome c-like domain"/>
    <property type="match status" value="1"/>
</dbReference>
<evidence type="ECO:0000313" key="1">
    <source>
        <dbReference type="EMBL" id="BDI33709.1"/>
    </source>
</evidence>
<dbReference type="Pfam" id="PF00034">
    <property type="entry name" value="Cytochrom_C"/>
    <property type="match status" value="1"/>
</dbReference>
<sequence length="138" mass="15041">MKQVNGPGIPLLAGGIGLIVFAAVVIGVFSYKPHAILQGALPVSGPRAPIPVVDAATVDRGRHVYQRENCSGCHTMTGTQIGAIPDLLHEGQRNADIPWQMSNLREHRRIHPNSDMRNYDKLSPEDLRALASYLATRQ</sequence>
<dbReference type="SUPFAM" id="SSF46626">
    <property type="entry name" value="Cytochrome c"/>
    <property type="match status" value="1"/>
</dbReference>
<dbReference type="AlphaFoldDB" id="A0A402D0C1"/>
<evidence type="ECO:0000313" key="2">
    <source>
        <dbReference type="Proteomes" id="UP000287394"/>
    </source>
</evidence>
<gene>
    <name evidence="1" type="ORF">CCAX7_57600</name>
</gene>
<dbReference type="EMBL" id="AP025739">
    <property type="protein sequence ID" value="BDI33709.1"/>
    <property type="molecule type" value="Genomic_DNA"/>
</dbReference>
<dbReference type="InterPro" id="IPR036909">
    <property type="entry name" value="Cyt_c-like_dom_sf"/>
</dbReference>
<accession>A0A402D0C1</accession>
<dbReference type="OrthoDB" id="9809720at2"/>